<dbReference type="PIRSF" id="PIRSF015921">
    <property type="entry name" value="FA_sphinglp_des"/>
    <property type="match status" value="1"/>
</dbReference>
<evidence type="ECO:0000256" key="1">
    <source>
        <dbReference type="ARBA" id="ARBA00004141"/>
    </source>
</evidence>
<keyword evidence="7 12" id="KW-1133">Transmembrane helix</keyword>
<dbReference type="InterPro" id="IPR001199">
    <property type="entry name" value="Cyt_B5-like_heme/steroid-bd"/>
</dbReference>
<evidence type="ECO:0000256" key="5">
    <source>
        <dbReference type="ARBA" id="ARBA00022692"/>
    </source>
</evidence>
<dbReference type="PROSITE" id="PS00191">
    <property type="entry name" value="CYTOCHROME_B5_1"/>
    <property type="match status" value="1"/>
</dbReference>
<comment type="similarity">
    <text evidence="3">Belongs to the fatty acid desaturase type 1 family.</text>
</comment>
<gene>
    <name evidence="14" type="ORF">IWW36_002101</name>
</gene>
<organism evidence="14 15">
    <name type="scientific">Coemansia brasiliensis</name>
    <dbReference type="NCBI Taxonomy" id="2650707"/>
    <lineage>
        <taxon>Eukaryota</taxon>
        <taxon>Fungi</taxon>
        <taxon>Fungi incertae sedis</taxon>
        <taxon>Zoopagomycota</taxon>
        <taxon>Kickxellomycotina</taxon>
        <taxon>Kickxellomycetes</taxon>
        <taxon>Kickxellales</taxon>
        <taxon>Kickxellaceae</taxon>
        <taxon>Coemansia</taxon>
    </lineage>
</organism>
<feature type="transmembrane region" description="Helical" evidence="12">
    <location>
        <begin position="303"/>
        <end position="324"/>
    </location>
</feature>
<dbReference type="EMBL" id="JANBUW010000041">
    <property type="protein sequence ID" value="KAJ2850193.1"/>
    <property type="molecule type" value="Genomic_DNA"/>
</dbReference>
<dbReference type="Proteomes" id="UP001139887">
    <property type="component" value="Unassembled WGS sequence"/>
</dbReference>
<dbReference type="Gene3D" id="3.10.120.10">
    <property type="entry name" value="Cytochrome b5-like heme/steroid binding domain"/>
    <property type="match status" value="1"/>
</dbReference>
<dbReference type="GO" id="GO:0006629">
    <property type="term" value="P:lipid metabolic process"/>
    <property type="evidence" value="ECO:0007669"/>
    <property type="project" value="UniProtKB-KW"/>
</dbReference>
<dbReference type="InterPro" id="IPR036400">
    <property type="entry name" value="Cyt_B5-like_heme/steroid_sf"/>
</dbReference>
<evidence type="ECO:0000256" key="12">
    <source>
        <dbReference type="SAM" id="Phobius"/>
    </source>
</evidence>
<sequence>MPARTRQAEAVPATGLTKLSEKRWQQLPVCTVAQLRQRITCGEYLVVIDGLVCKLNGFVNKHPGGPLAVLHMVGHDATDEVLSMHPREVIATMVPRWAVAQFEPDGSKRVSFVEDMALPYSAPRTAGGEDPVLDYKAIQRDYWQLHAQLQAGGFFKCNYSDYTWDAMRYVVLLVASLGLVMWGAGQTWVYIVAGLCTALLWQQLSFLVHDLGHNELTGRRGVDLILGICVADLLGGLSVGWWKKNHNTHHVVTNDVDNDPDIQHLPFFAISTRFFESRFSTYYRRVMHFDSAARLFVSLQDKLYYVIMCFARFNLYVQSWLYLLTSDFAPYRMLEVLCIAGFFVWFGYLLTYIPTWPQRLLYVLIANTASAVLHVQLTLSHFAMSTESPDPERECFCARQVRTTMDVICPRWFDWFHGGLQFQIEHHLFPRLPRHKLVHVQPLVKDLCRRHGMQFKEFSFIDGNVYTVQWLGEVARRAKVYNCREHLHQQAVTSIAKAAGGL</sequence>
<evidence type="ECO:0000313" key="14">
    <source>
        <dbReference type="EMBL" id="KAJ2850193.1"/>
    </source>
</evidence>
<protein>
    <recommendedName>
        <fullName evidence="13">Cytochrome b5 heme-binding domain-containing protein</fullName>
    </recommendedName>
</protein>
<dbReference type="OrthoDB" id="260091at2759"/>
<evidence type="ECO:0000256" key="8">
    <source>
        <dbReference type="ARBA" id="ARBA00023002"/>
    </source>
</evidence>
<feature type="transmembrane region" description="Helical" evidence="12">
    <location>
        <begin position="166"/>
        <end position="182"/>
    </location>
</feature>
<evidence type="ECO:0000256" key="9">
    <source>
        <dbReference type="ARBA" id="ARBA00023004"/>
    </source>
</evidence>
<evidence type="ECO:0000259" key="13">
    <source>
        <dbReference type="PROSITE" id="PS50255"/>
    </source>
</evidence>
<dbReference type="GO" id="GO:0046872">
    <property type="term" value="F:metal ion binding"/>
    <property type="evidence" value="ECO:0007669"/>
    <property type="project" value="UniProtKB-KW"/>
</dbReference>
<dbReference type="InterPro" id="IPR005804">
    <property type="entry name" value="FA_desaturase_dom"/>
</dbReference>
<keyword evidence="10" id="KW-0443">Lipid metabolism</keyword>
<keyword evidence="6" id="KW-0479">Metal-binding</keyword>
<dbReference type="GO" id="GO:0016717">
    <property type="term" value="F:oxidoreductase activity, acting on paired donors, with oxidation of a pair of donors resulting in the reduction of molecular oxygen to two molecules of water"/>
    <property type="evidence" value="ECO:0007669"/>
    <property type="project" value="TreeGrafter"/>
</dbReference>
<keyword evidence="5 12" id="KW-0812">Transmembrane</keyword>
<keyword evidence="8" id="KW-0560">Oxidoreductase</keyword>
<keyword evidence="15" id="KW-1185">Reference proteome</keyword>
<comment type="caution">
    <text evidence="14">The sequence shown here is derived from an EMBL/GenBank/DDBJ whole genome shotgun (WGS) entry which is preliminary data.</text>
</comment>
<evidence type="ECO:0000256" key="7">
    <source>
        <dbReference type="ARBA" id="ARBA00022989"/>
    </source>
</evidence>
<dbReference type="GO" id="GO:0016020">
    <property type="term" value="C:membrane"/>
    <property type="evidence" value="ECO:0007669"/>
    <property type="project" value="UniProtKB-SubCell"/>
</dbReference>
<dbReference type="InterPro" id="IPR018506">
    <property type="entry name" value="Cyt_B5_heme-BS"/>
</dbReference>
<dbReference type="Pfam" id="PF00173">
    <property type="entry name" value="Cyt-b5"/>
    <property type="match status" value="1"/>
</dbReference>
<evidence type="ECO:0000256" key="6">
    <source>
        <dbReference type="ARBA" id="ARBA00022723"/>
    </source>
</evidence>
<evidence type="ECO:0000256" key="4">
    <source>
        <dbReference type="ARBA" id="ARBA00022617"/>
    </source>
</evidence>
<dbReference type="PANTHER" id="PTHR19353:SF30">
    <property type="entry name" value="DELTA 8-(E)-SPHINGOLIPID DESATURASE"/>
    <property type="match status" value="1"/>
</dbReference>
<dbReference type="InterPro" id="IPR012171">
    <property type="entry name" value="Fatty_acid_desaturase"/>
</dbReference>
<feature type="transmembrane region" description="Helical" evidence="12">
    <location>
        <begin position="336"/>
        <end position="354"/>
    </location>
</feature>
<evidence type="ECO:0000256" key="3">
    <source>
        <dbReference type="ARBA" id="ARBA00009295"/>
    </source>
</evidence>
<dbReference type="GO" id="GO:0020037">
    <property type="term" value="F:heme binding"/>
    <property type="evidence" value="ECO:0007669"/>
    <property type="project" value="InterPro"/>
</dbReference>
<dbReference type="Pfam" id="PF00487">
    <property type="entry name" value="FA_desaturase"/>
    <property type="match status" value="1"/>
</dbReference>
<dbReference type="SUPFAM" id="SSF55856">
    <property type="entry name" value="Cytochrome b5-like heme/steroid binding domain"/>
    <property type="match status" value="1"/>
</dbReference>
<dbReference type="CDD" id="cd03506">
    <property type="entry name" value="Delta6-FADS-like"/>
    <property type="match status" value="1"/>
</dbReference>
<name>A0A9W8IAE8_9FUNG</name>
<feature type="transmembrane region" description="Helical" evidence="12">
    <location>
        <begin position="360"/>
        <end position="379"/>
    </location>
</feature>
<evidence type="ECO:0000256" key="11">
    <source>
        <dbReference type="ARBA" id="ARBA00023136"/>
    </source>
</evidence>
<dbReference type="AlphaFoldDB" id="A0A9W8IAE8"/>
<feature type="domain" description="Cytochrome b5 heme-binding" evidence="13">
    <location>
        <begin position="27"/>
        <end position="103"/>
    </location>
</feature>
<comment type="subcellular location">
    <subcellularLocation>
        <location evidence="1">Membrane</location>
        <topology evidence="1">Multi-pass membrane protein</topology>
    </subcellularLocation>
</comment>
<proteinExistence type="inferred from homology"/>
<feature type="transmembrane region" description="Helical" evidence="12">
    <location>
        <begin position="221"/>
        <end position="242"/>
    </location>
</feature>
<keyword evidence="4" id="KW-0349">Heme</keyword>
<reference evidence="14" key="1">
    <citation type="submission" date="2022-07" db="EMBL/GenBank/DDBJ databases">
        <title>Phylogenomic reconstructions and comparative analyses of Kickxellomycotina fungi.</title>
        <authorList>
            <person name="Reynolds N.K."/>
            <person name="Stajich J.E."/>
            <person name="Barry K."/>
            <person name="Grigoriev I.V."/>
            <person name="Crous P."/>
            <person name="Smith M.E."/>
        </authorList>
    </citation>
    <scope>NUCLEOTIDE SEQUENCE</scope>
    <source>
        <strain evidence="14">NRRL 1566</strain>
    </source>
</reference>
<evidence type="ECO:0000313" key="15">
    <source>
        <dbReference type="Proteomes" id="UP001139887"/>
    </source>
</evidence>
<comment type="pathway">
    <text evidence="2">Lipid metabolism.</text>
</comment>
<keyword evidence="9" id="KW-0408">Iron</keyword>
<keyword evidence="11 12" id="KW-0472">Membrane</keyword>
<dbReference type="PANTHER" id="PTHR19353">
    <property type="entry name" value="FATTY ACID DESATURASE 2"/>
    <property type="match status" value="1"/>
</dbReference>
<evidence type="ECO:0000256" key="10">
    <source>
        <dbReference type="ARBA" id="ARBA00023098"/>
    </source>
</evidence>
<evidence type="ECO:0000256" key="2">
    <source>
        <dbReference type="ARBA" id="ARBA00005189"/>
    </source>
</evidence>
<dbReference type="PROSITE" id="PS50255">
    <property type="entry name" value="CYTOCHROME_B5_2"/>
    <property type="match status" value="1"/>
</dbReference>
<accession>A0A9W8IAE8</accession>